<evidence type="ECO:0000256" key="1">
    <source>
        <dbReference type="SAM" id="MobiDB-lite"/>
    </source>
</evidence>
<proteinExistence type="predicted"/>
<gene>
    <name evidence="2" type="ORF">EVAR_99088_1</name>
</gene>
<organism evidence="2 3">
    <name type="scientific">Eumeta variegata</name>
    <name type="common">Bagworm moth</name>
    <name type="synonym">Eumeta japonica</name>
    <dbReference type="NCBI Taxonomy" id="151549"/>
    <lineage>
        <taxon>Eukaryota</taxon>
        <taxon>Metazoa</taxon>
        <taxon>Ecdysozoa</taxon>
        <taxon>Arthropoda</taxon>
        <taxon>Hexapoda</taxon>
        <taxon>Insecta</taxon>
        <taxon>Pterygota</taxon>
        <taxon>Neoptera</taxon>
        <taxon>Endopterygota</taxon>
        <taxon>Lepidoptera</taxon>
        <taxon>Glossata</taxon>
        <taxon>Ditrysia</taxon>
        <taxon>Tineoidea</taxon>
        <taxon>Psychidae</taxon>
        <taxon>Oiketicinae</taxon>
        <taxon>Eumeta</taxon>
    </lineage>
</organism>
<keyword evidence="3" id="KW-1185">Reference proteome</keyword>
<feature type="region of interest" description="Disordered" evidence="1">
    <location>
        <begin position="80"/>
        <end position="102"/>
    </location>
</feature>
<protein>
    <submittedName>
        <fullName evidence="2">Uncharacterized protein</fullName>
    </submittedName>
</protein>
<dbReference type="Proteomes" id="UP000299102">
    <property type="component" value="Unassembled WGS sequence"/>
</dbReference>
<name>A0A4C1ZM77_EUMVA</name>
<sequence length="102" mass="11749">MNHILIRFAFSRRLKLYSASAPARRDAPVFPQRTPTLEVGGAGASRRLLGYEANEVPYLKRKKLNPYRITLLSVRPSVNQDPFSQERVERRKTLTPRRTSPN</sequence>
<comment type="caution">
    <text evidence="2">The sequence shown here is derived from an EMBL/GenBank/DDBJ whole genome shotgun (WGS) entry which is preliminary data.</text>
</comment>
<evidence type="ECO:0000313" key="2">
    <source>
        <dbReference type="EMBL" id="GBP88184.1"/>
    </source>
</evidence>
<dbReference type="EMBL" id="BGZK01001912">
    <property type="protein sequence ID" value="GBP88184.1"/>
    <property type="molecule type" value="Genomic_DNA"/>
</dbReference>
<accession>A0A4C1ZM77</accession>
<dbReference type="AlphaFoldDB" id="A0A4C1ZM77"/>
<evidence type="ECO:0000313" key="3">
    <source>
        <dbReference type="Proteomes" id="UP000299102"/>
    </source>
</evidence>
<reference evidence="2 3" key="1">
    <citation type="journal article" date="2019" name="Commun. Biol.">
        <title>The bagworm genome reveals a unique fibroin gene that provides high tensile strength.</title>
        <authorList>
            <person name="Kono N."/>
            <person name="Nakamura H."/>
            <person name="Ohtoshi R."/>
            <person name="Tomita M."/>
            <person name="Numata K."/>
            <person name="Arakawa K."/>
        </authorList>
    </citation>
    <scope>NUCLEOTIDE SEQUENCE [LARGE SCALE GENOMIC DNA]</scope>
</reference>